<keyword evidence="1" id="KW-1133">Transmembrane helix</keyword>
<sequence length="237" mass="25182">MQGTALARAALEEIARAAREDGRDRARLRKLVTERLADSELGALALARLDDSPGEDSKAVARVVLAEAVRADAAFASELRETLVRVLGERALTAVPSVPPRPDVAPTADRSPSPAPAAYVPLLVQPPVLLEAPRRPSVGWVIWLGLPQSLVLLYVVVLIPGFAGEDNVWPALSLFSAAVGVVLAVVGLARRPVQGMPMTGLTVGLLLDAVLTLFWLLVLTGRVDINDVVDGTNSMKW</sequence>
<keyword evidence="1" id="KW-0472">Membrane</keyword>
<accession>A0ABV1SS67</accession>
<evidence type="ECO:0000313" key="2">
    <source>
        <dbReference type="EMBL" id="MER6164433.1"/>
    </source>
</evidence>
<feature type="transmembrane region" description="Helical" evidence="1">
    <location>
        <begin position="168"/>
        <end position="189"/>
    </location>
</feature>
<protein>
    <submittedName>
        <fullName evidence="2">Uncharacterized protein</fullName>
    </submittedName>
</protein>
<organism evidence="2 3">
    <name type="scientific">Streptomyces violaceorubidus</name>
    <dbReference type="NCBI Taxonomy" id="284042"/>
    <lineage>
        <taxon>Bacteria</taxon>
        <taxon>Bacillati</taxon>
        <taxon>Actinomycetota</taxon>
        <taxon>Actinomycetes</taxon>
        <taxon>Kitasatosporales</taxon>
        <taxon>Streptomycetaceae</taxon>
        <taxon>Streptomyces</taxon>
    </lineage>
</organism>
<feature type="transmembrane region" description="Helical" evidence="1">
    <location>
        <begin position="140"/>
        <end position="162"/>
    </location>
</feature>
<dbReference type="RefSeq" id="WP_352146419.1">
    <property type="nucleotide sequence ID" value="NZ_JBEOZY010000005.1"/>
</dbReference>
<gene>
    <name evidence="2" type="ORF">ABT188_07545</name>
</gene>
<name>A0ABV1SS67_9ACTN</name>
<reference evidence="2 3" key="1">
    <citation type="submission" date="2024-06" db="EMBL/GenBank/DDBJ databases">
        <title>The Natural Products Discovery Center: Release of the First 8490 Sequenced Strains for Exploring Actinobacteria Biosynthetic Diversity.</title>
        <authorList>
            <person name="Kalkreuter E."/>
            <person name="Kautsar S.A."/>
            <person name="Yang D."/>
            <person name="Bader C.D."/>
            <person name="Teijaro C.N."/>
            <person name="Fluegel L."/>
            <person name="Davis C.M."/>
            <person name="Simpson J.R."/>
            <person name="Lauterbach L."/>
            <person name="Steele A.D."/>
            <person name="Gui C."/>
            <person name="Meng S."/>
            <person name="Li G."/>
            <person name="Viehrig K."/>
            <person name="Ye F."/>
            <person name="Su P."/>
            <person name="Kiefer A.F."/>
            <person name="Nichols A."/>
            <person name="Cepeda A.J."/>
            <person name="Yan W."/>
            <person name="Fan B."/>
            <person name="Jiang Y."/>
            <person name="Adhikari A."/>
            <person name="Zheng C.-J."/>
            <person name="Schuster L."/>
            <person name="Cowan T.M."/>
            <person name="Smanski M.J."/>
            <person name="Chevrette M.G."/>
            <person name="De Carvalho L.P.S."/>
            <person name="Shen B."/>
        </authorList>
    </citation>
    <scope>NUCLEOTIDE SEQUENCE [LARGE SCALE GENOMIC DNA]</scope>
    <source>
        <strain evidence="2 3">NPDC001615</strain>
    </source>
</reference>
<keyword evidence="1" id="KW-0812">Transmembrane</keyword>
<keyword evidence="3" id="KW-1185">Reference proteome</keyword>
<evidence type="ECO:0000313" key="3">
    <source>
        <dbReference type="Proteomes" id="UP001496720"/>
    </source>
</evidence>
<evidence type="ECO:0000256" key="1">
    <source>
        <dbReference type="SAM" id="Phobius"/>
    </source>
</evidence>
<proteinExistence type="predicted"/>
<comment type="caution">
    <text evidence="2">The sequence shown here is derived from an EMBL/GenBank/DDBJ whole genome shotgun (WGS) entry which is preliminary data.</text>
</comment>
<feature type="transmembrane region" description="Helical" evidence="1">
    <location>
        <begin position="201"/>
        <end position="218"/>
    </location>
</feature>
<dbReference type="EMBL" id="JBEOZY010000005">
    <property type="protein sequence ID" value="MER6164433.1"/>
    <property type="molecule type" value="Genomic_DNA"/>
</dbReference>
<dbReference type="Proteomes" id="UP001496720">
    <property type="component" value="Unassembled WGS sequence"/>
</dbReference>